<evidence type="ECO:0000313" key="1">
    <source>
        <dbReference type="EMBL" id="KAH0563979.1"/>
    </source>
</evidence>
<sequence length="101" mass="11861">MIGIVLYRSLKKKILVQFQRSIDLCSCLIAIEKMKKAHRLIAEILWEIVEPTRHKTEDRMMPKTFDLVELPTTLLSYVDLSLVDPNHPLDPRCYKKIQILN</sequence>
<organism evidence="1 2">
    <name type="scientific">Cotesia glomerata</name>
    <name type="common">Lepidopteran parasitic wasp</name>
    <name type="synonym">Apanteles glomeratus</name>
    <dbReference type="NCBI Taxonomy" id="32391"/>
    <lineage>
        <taxon>Eukaryota</taxon>
        <taxon>Metazoa</taxon>
        <taxon>Ecdysozoa</taxon>
        <taxon>Arthropoda</taxon>
        <taxon>Hexapoda</taxon>
        <taxon>Insecta</taxon>
        <taxon>Pterygota</taxon>
        <taxon>Neoptera</taxon>
        <taxon>Endopterygota</taxon>
        <taxon>Hymenoptera</taxon>
        <taxon>Apocrita</taxon>
        <taxon>Ichneumonoidea</taxon>
        <taxon>Braconidae</taxon>
        <taxon>Microgastrinae</taxon>
        <taxon>Cotesia</taxon>
    </lineage>
</organism>
<dbReference type="Proteomes" id="UP000826195">
    <property type="component" value="Unassembled WGS sequence"/>
</dbReference>
<name>A0AAV7J1X4_COTGL</name>
<dbReference type="EMBL" id="JAHXZJ010000002">
    <property type="protein sequence ID" value="KAH0563979.1"/>
    <property type="molecule type" value="Genomic_DNA"/>
</dbReference>
<gene>
    <name evidence="1" type="ORF">KQX54_008463</name>
</gene>
<keyword evidence="2" id="KW-1185">Reference proteome</keyword>
<proteinExistence type="predicted"/>
<reference evidence="1 2" key="1">
    <citation type="journal article" date="2021" name="J. Hered.">
        <title>A chromosome-level genome assembly of the parasitoid wasp, Cotesia glomerata (Hymenoptera: Braconidae).</title>
        <authorList>
            <person name="Pinto B.J."/>
            <person name="Weis J.J."/>
            <person name="Gamble T."/>
            <person name="Ode P.J."/>
            <person name="Paul R."/>
            <person name="Zaspel J.M."/>
        </authorList>
    </citation>
    <scope>NUCLEOTIDE SEQUENCE [LARGE SCALE GENOMIC DNA]</scope>
    <source>
        <strain evidence="1">CgM1</strain>
    </source>
</reference>
<dbReference type="AlphaFoldDB" id="A0AAV7J1X4"/>
<evidence type="ECO:0000313" key="2">
    <source>
        <dbReference type="Proteomes" id="UP000826195"/>
    </source>
</evidence>
<comment type="caution">
    <text evidence="1">The sequence shown here is derived from an EMBL/GenBank/DDBJ whole genome shotgun (WGS) entry which is preliminary data.</text>
</comment>
<accession>A0AAV7J1X4</accession>
<protein>
    <submittedName>
        <fullName evidence="1">Uncharacterized protein</fullName>
    </submittedName>
</protein>